<organism evidence="1 2">
    <name type="scientific">Paraphaeosphaeria minitans</name>
    <dbReference type="NCBI Taxonomy" id="565426"/>
    <lineage>
        <taxon>Eukaryota</taxon>
        <taxon>Fungi</taxon>
        <taxon>Dikarya</taxon>
        <taxon>Ascomycota</taxon>
        <taxon>Pezizomycotina</taxon>
        <taxon>Dothideomycetes</taxon>
        <taxon>Pleosporomycetidae</taxon>
        <taxon>Pleosporales</taxon>
        <taxon>Massarineae</taxon>
        <taxon>Didymosphaeriaceae</taxon>
        <taxon>Paraphaeosphaeria</taxon>
    </lineage>
</organism>
<comment type="caution">
    <text evidence="1">The sequence shown here is derived from an EMBL/GenBank/DDBJ whole genome shotgun (WGS) entry which is preliminary data.</text>
</comment>
<sequence length="247" mass="27270">MFTTSTSTSTPTPSPLLSLPPELRNRIFAYALTASTSTLQYSLASTPSHPIFSDTANANRNHEFNQLKYACRQLYAETAGLEVKHNALRFDLPEDDAYTLARVQNSVDSGFSTPNAEAPSTSFPPFLYTCTPDKRQWLSRIIITIRKPASYSLSQPTVDRLLSLAKLKRENPHVEITYEYVDEVYDYSAPKWQMGVPWLSVAVCLGVALPVEGALRPVVDAMVGLCGKGSLVFWGAAFGVWDLVGLK</sequence>
<reference evidence="1" key="1">
    <citation type="journal article" date="2020" name="Mol. Plant Microbe Interact.">
        <title>Genome Sequence of the Biocontrol Agent Coniothyrium minitans strain Conio (IMI 134523).</title>
        <authorList>
            <person name="Patel D."/>
            <person name="Shittu T.A."/>
            <person name="Baroncelli R."/>
            <person name="Muthumeenakshi S."/>
            <person name="Osborne T.H."/>
            <person name="Janganan T.K."/>
            <person name="Sreenivasaprasad S."/>
        </authorList>
    </citation>
    <scope>NUCLEOTIDE SEQUENCE</scope>
    <source>
        <strain evidence="1">Conio</strain>
    </source>
</reference>
<dbReference type="Proteomes" id="UP000756921">
    <property type="component" value="Unassembled WGS sequence"/>
</dbReference>
<dbReference type="InterPro" id="IPR038883">
    <property type="entry name" value="AN11006-like"/>
</dbReference>
<protein>
    <recommendedName>
        <fullName evidence="3">F-box domain-containing protein</fullName>
    </recommendedName>
</protein>
<proteinExistence type="predicted"/>
<keyword evidence="2" id="KW-1185">Reference proteome</keyword>
<evidence type="ECO:0008006" key="3">
    <source>
        <dbReference type="Google" id="ProtNLM"/>
    </source>
</evidence>
<dbReference type="OrthoDB" id="4790878at2759"/>
<evidence type="ECO:0000313" key="1">
    <source>
        <dbReference type="EMBL" id="KAF9739227.1"/>
    </source>
</evidence>
<dbReference type="PANTHER" id="PTHR42085:SF1">
    <property type="entry name" value="F-BOX DOMAIN-CONTAINING PROTEIN"/>
    <property type="match status" value="1"/>
</dbReference>
<dbReference type="PANTHER" id="PTHR42085">
    <property type="entry name" value="F-BOX DOMAIN-CONTAINING PROTEIN"/>
    <property type="match status" value="1"/>
</dbReference>
<accession>A0A9P6GP21</accession>
<evidence type="ECO:0000313" key="2">
    <source>
        <dbReference type="Proteomes" id="UP000756921"/>
    </source>
</evidence>
<name>A0A9P6GP21_9PLEO</name>
<dbReference type="EMBL" id="WJXW01000002">
    <property type="protein sequence ID" value="KAF9739227.1"/>
    <property type="molecule type" value="Genomic_DNA"/>
</dbReference>
<gene>
    <name evidence="1" type="ORF">PMIN01_01861</name>
</gene>
<dbReference type="AlphaFoldDB" id="A0A9P6GP21"/>